<dbReference type="AlphaFoldDB" id="A0A6S6TXT5"/>
<organism evidence="1">
    <name type="scientific">uncultured Sulfurovum sp</name>
    <dbReference type="NCBI Taxonomy" id="269237"/>
    <lineage>
        <taxon>Bacteria</taxon>
        <taxon>Pseudomonadati</taxon>
        <taxon>Campylobacterota</taxon>
        <taxon>Epsilonproteobacteria</taxon>
        <taxon>Campylobacterales</taxon>
        <taxon>Sulfurovaceae</taxon>
        <taxon>Sulfurovum</taxon>
        <taxon>environmental samples</taxon>
    </lineage>
</organism>
<proteinExistence type="predicted"/>
<dbReference type="Gene3D" id="1.10.1070.20">
    <property type="match status" value="1"/>
</dbReference>
<sequence>MSFAHTYDHAAGLGSKVSDIEADNRLTTKDKNYSVEKFVTKAKTPFYCDLGKKVTTISVVETLLERYPEQTQYWISKIENVSIISIQNILDRVPGTFMSNSSKKFASKLLEQNKMRLVELKREPFNEV</sequence>
<name>A0A6S6TXT5_9BACT</name>
<dbReference type="EMBL" id="CACVAU010000061">
    <property type="protein sequence ID" value="CAA6820928.1"/>
    <property type="molecule type" value="Genomic_DNA"/>
</dbReference>
<protein>
    <submittedName>
        <fullName evidence="1">Uncharacterized protein</fullName>
    </submittedName>
</protein>
<evidence type="ECO:0000313" key="1">
    <source>
        <dbReference type="EMBL" id="CAA6820928.1"/>
    </source>
</evidence>
<reference evidence="1" key="1">
    <citation type="submission" date="2020-01" db="EMBL/GenBank/DDBJ databases">
        <authorList>
            <person name="Meier V. D."/>
            <person name="Meier V D."/>
        </authorList>
    </citation>
    <scope>NUCLEOTIDE SEQUENCE</scope>
    <source>
        <strain evidence="1">HLG_WM_MAG_05</strain>
    </source>
</reference>
<gene>
    <name evidence="1" type="ORF">HELGO_WM45768</name>
</gene>
<accession>A0A6S6TXT5</accession>